<dbReference type="EMBL" id="UYRU01046416">
    <property type="protein sequence ID" value="VDN09110.1"/>
    <property type="molecule type" value="Genomic_DNA"/>
</dbReference>
<proteinExistence type="predicted"/>
<dbReference type="Proteomes" id="UP000281553">
    <property type="component" value="Unassembled WGS sequence"/>
</dbReference>
<accession>A0A3P7L6B8</accession>
<evidence type="ECO:0000313" key="2">
    <source>
        <dbReference type="EMBL" id="VDN09110.1"/>
    </source>
</evidence>
<protein>
    <submittedName>
        <fullName evidence="2">Uncharacterized protein</fullName>
    </submittedName>
</protein>
<sequence length="317" mass="34946">MDSLSQPPPPTASSSSSSEFRGDMFIHPQVLNDDPELQRAHLNCRFLEPTYNAVGCSVTSAPASKRPTESLWPNSDNISPRYLNPEEFFTAVGPTRRTEHPRDSACLHDSGRIGQVAVPGRPPASSEEVRFGALSLTSDANTNRRSARMTPVEINSLQRGHVTADCSLTPIGYPNFSGWHQFSYFTNSDGVNSALPSGGPSTNVTEIPRDGGTLKQEWPSQNPTDSFYSEEEEEERGADEEREDDNSQDTTSSGSEVYVGTENAYRSEYMKMPNLQAMRNISTLQSAYNHVPGRAISSLIPPLQTYPEQGRLDNSFY</sequence>
<evidence type="ECO:0000313" key="3">
    <source>
        <dbReference type="Proteomes" id="UP000281553"/>
    </source>
</evidence>
<organism evidence="2 3">
    <name type="scientific">Dibothriocephalus latus</name>
    <name type="common">Fish tapeworm</name>
    <name type="synonym">Diphyllobothrium latum</name>
    <dbReference type="NCBI Taxonomy" id="60516"/>
    <lineage>
        <taxon>Eukaryota</taxon>
        <taxon>Metazoa</taxon>
        <taxon>Spiralia</taxon>
        <taxon>Lophotrochozoa</taxon>
        <taxon>Platyhelminthes</taxon>
        <taxon>Cestoda</taxon>
        <taxon>Eucestoda</taxon>
        <taxon>Diphyllobothriidea</taxon>
        <taxon>Diphyllobothriidae</taxon>
        <taxon>Dibothriocephalus</taxon>
    </lineage>
</organism>
<feature type="region of interest" description="Disordered" evidence="1">
    <location>
        <begin position="1"/>
        <end position="26"/>
    </location>
</feature>
<keyword evidence="3" id="KW-1185">Reference proteome</keyword>
<reference evidence="2 3" key="1">
    <citation type="submission" date="2018-11" db="EMBL/GenBank/DDBJ databases">
        <authorList>
            <consortium name="Pathogen Informatics"/>
        </authorList>
    </citation>
    <scope>NUCLEOTIDE SEQUENCE [LARGE SCALE GENOMIC DNA]</scope>
</reference>
<dbReference type="AlphaFoldDB" id="A0A3P7L6B8"/>
<evidence type="ECO:0000256" key="1">
    <source>
        <dbReference type="SAM" id="MobiDB-lite"/>
    </source>
</evidence>
<feature type="compositionally biased region" description="Polar residues" evidence="1">
    <location>
        <begin position="218"/>
        <end position="227"/>
    </location>
</feature>
<feature type="compositionally biased region" description="Pro residues" evidence="1">
    <location>
        <begin position="1"/>
        <end position="11"/>
    </location>
</feature>
<gene>
    <name evidence="2" type="ORF">DILT_LOCUS4941</name>
</gene>
<feature type="region of interest" description="Disordered" evidence="1">
    <location>
        <begin position="195"/>
        <end position="260"/>
    </location>
</feature>
<feature type="compositionally biased region" description="Polar residues" evidence="1">
    <location>
        <begin position="195"/>
        <end position="205"/>
    </location>
</feature>
<name>A0A3P7L6B8_DIBLA</name>
<dbReference type="OrthoDB" id="6159439at2759"/>
<feature type="compositionally biased region" description="Acidic residues" evidence="1">
    <location>
        <begin position="228"/>
        <end position="247"/>
    </location>
</feature>